<dbReference type="InterPro" id="IPR009097">
    <property type="entry name" value="Cyclic_Pdiesterase"/>
</dbReference>
<dbReference type="AlphaFoldDB" id="A0A518ETB3"/>
<evidence type="ECO:0000256" key="2">
    <source>
        <dbReference type="HAMAP-Rule" id="MF_01940"/>
    </source>
</evidence>
<comment type="catalytic activity">
    <reaction evidence="2">
        <text>a 3'-end 2',3'-cyclophospho-ribonucleotide-RNA + H2O = a 3'-end 2'-phospho-ribonucleotide-RNA + H(+)</text>
        <dbReference type="Rhea" id="RHEA:11828"/>
        <dbReference type="Rhea" id="RHEA-COMP:10464"/>
        <dbReference type="Rhea" id="RHEA-COMP:17353"/>
        <dbReference type="ChEBI" id="CHEBI:15377"/>
        <dbReference type="ChEBI" id="CHEBI:15378"/>
        <dbReference type="ChEBI" id="CHEBI:83064"/>
        <dbReference type="ChEBI" id="CHEBI:173113"/>
        <dbReference type="EC" id="3.1.4.58"/>
    </reaction>
</comment>
<feature type="active site" description="Proton donor" evidence="2">
    <location>
        <position position="41"/>
    </location>
</feature>
<dbReference type="EC" id="3.1.4.58" evidence="2"/>
<feature type="short sequence motif" description="HXTX 2" evidence="2">
    <location>
        <begin position="136"/>
        <end position="139"/>
    </location>
</feature>
<name>A0A518ETB3_9BACT</name>
<gene>
    <name evidence="3" type="ORF">Poly30_28350</name>
</gene>
<comment type="function">
    <text evidence="2">Hydrolyzes RNA 2',3'-cyclic phosphodiester to an RNA 2'-phosphomonoester.</text>
</comment>
<dbReference type="SUPFAM" id="SSF55144">
    <property type="entry name" value="LigT-like"/>
    <property type="match status" value="1"/>
</dbReference>
<comment type="similarity">
    <text evidence="2">Belongs to the 2H phosphoesterase superfamily. ThpR family.</text>
</comment>
<dbReference type="GO" id="GO:0008664">
    <property type="term" value="F:RNA 2',3'-cyclic 3'-phosphodiesterase activity"/>
    <property type="evidence" value="ECO:0007669"/>
    <property type="project" value="UniProtKB-EC"/>
</dbReference>
<dbReference type="Proteomes" id="UP000320390">
    <property type="component" value="Chromosome"/>
</dbReference>
<keyword evidence="3" id="KW-0436">Ligase</keyword>
<sequence length="207" mass="22880">MQRLFFGLSVDPVVGQSLIRAARRALGAELSEALYGEEVLHLTLCFLGSFPRDRVKSLVQSARDEFVGLWAPELLLGGEGDAFPDRGTPRTLHTAVEEVGDATGRLGTIRNRTMQVAMSHGWRASQAERARPFRPHVTLARLSGRPDSPIPEDSGAAAFADLDDFWDLGAERRWLPVDITLYESLGRSEDGERYRQLAAWPLAVRPG</sequence>
<accession>A0A518ETB3</accession>
<evidence type="ECO:0000313" key="3">
    <source>
        <dbReference type="EMBL" id="QDV07312.1"/>
    </source>
</evidence>
<evidence type="ECO:0000313" key="4">
    <source>
        <dbReference type="Proteomes" id="UP000320390"/>
    </source>
</evidence>
<feature type="short sequence motif" description="HXTX 1" evidence="2">
    <location>
        <begin position="41"/>
        <end position="44"/>
    </location>
</feature>
<protein>
    <recommendedName>
        <fullName evidence="2">RNA 2',3'-cyclic phosphodiesterase</fullName>
        <shortName evidence="2">RNA 2',3'-CPDase</shortName>
        <ecNumber evidence="2">3.1.4.58</ecNumber>
    </recommendedName>
</protein>
<evidence type="ECO:0000256" key="1">
    <source>
        <dbReference type="ARBA" id="ARBA00022801"/>
    </source>
</evidence>
<proteinExistence type="inferred from homology"/>
<organism evidence="3 4">
    <name type="scientific">Saltatorellus ferox</name>
    <dbReference type="NCBI Taxonomy" id="2528018"/>
    <lineage>
        <taxon>Bacteria</taxon>
        <taxon>Pseudomonadati</taxon>
        <taxon>Planctomycetota</taxon>
        <taxon>Planctomycetia</taxon>
        <taxon>Planctomycetia incertae sedis</taxon>
        <taxon>Saltatorellus</taxon>
    </lineage>
</organism>
<reference evidence="3 4" key="1">
    <citation type="submission" date="2019-02" db="EMBL/GenBank/DDBJ databases">
        <title>Deep-cultivation of Planctomycetes and their phenomic and genomic characterization uncovers novel biology.</title>
        <authorList>
            <person name="Wiegand S."/>
            <person name="Jogler M."/>
            <person name="Boedeker C."/>
            <person name="Pinto D."/>
            <person name="Vollmers J."/>
            <person name="Rivas-Marin E."/>
            <person name="Kohn T."/>
            <person name="Peeters S.H."/>
            <person name="Heuer A."/>
            <person name="Rast P."/>
            <person name="Oberbeckmann S."/>
            <person name="Bunk B."/>
            <person name="Jeske O."/>
            <person name="Meyerdierks A."/>
            <person name="Storesund J.E."/>
            <person name="Kallscheuer N."/>
            <person name="Luecker S."/>
            <person name="Lage O.M."/>
            <person name="Pohl T."/>
            <person name="Merkel B.J."/>
            <person name="Hornburger P."/>
            <person name="Mueller R.-W."/>
            <person name="Bruemmer F."/>
            <person name="Labrenz M."/>
            <person name="Spormann A.M."/>
            <person name="Op den Camp H."/>
            <person name="Overmann J."/>
            <person name="Amann R."/>
            <person name="Jetten M.S.M."/>
            <person name="Mascher T."/>
            <person name="Medema M.H."/>
            <person name="Devos D.P."/>
            <person name="Kaster A.-K."/>
            <person name="Ovreas L."/>
            <person name="Rohde M."/>
            <person name="Galperin M.Y."/>
            <person name="Jogler C."/>
        </authorList>
    </citation>
    <scope>NUCLEOTIDE SEQUENCE [LARGE SCALE GENOMIC DNA]</scope>
    <source>
        <strain evidence="3 4">Poly30</strain>
    </source>
</reference>
<dbReference type="GO" id="GO:0004113">
    <property type="term" value="F:2',3'-cyclic-nucleotide 3'-phosphodiesterase activity"/>
    <property type="evidence" value="ECO:0007669"/>
    <property type="project" value="InterPro"/>
</dbReference>
<keyword evidence="4" id="KW-1185">Reference proteome</keyword>
<feature type="active site" description="Proton acceptor" evidence="2">
    <location>
        <position position="136"/>
    </location>
</feature>
<dbReference type="OrthoDB" id="9789350at2"/>
<keyword evidence="1 2" id="KW-0378">Hydrolase</keyword>
<dbReference type="GO" id="GO:0016874">
    <property type="term" value="F:ligase activity"/>
    <property type="evidence" value="ECO:0007669"/>
    <property type="project" value="UniProtKB-KW"/>
</dbReference>
<dbReference type="RefSeq" id="WP_145198238.1">
    <property type="nucleotide sequence ID" value="NZ_CP036434.1"/>
</dbReference>
<dbReference type="InterPro" id="IPR004175">
    <property type="entry name" value="RNA_CPDase"/>
</dbReference>
<dbReference type="EMBL" id="CP036434">
    <property type="protein sequence ID" value="QDV07312.1"/>
    <property type="molecule type" value="Genomic_DNA"/>
</dbReference>
<dbReference type="HAMAP" id="MF_01940">
    <property type="entry name" value="RNA_CPDase"/>
    <property type="match status" value="1"/>
</dbReference>
<dbReference type="Gene3D" id="3.90.1140.10">
    <property type="entry name" value="Cyclic phosphodiesterase"/>
    <property type="match status" value="1"/>
</dbReference>